<evidence type="ECO:0000256" key="2">
    <source>
        <dbReference type="ARBA" id="ARBA00022679"/>
    </source>
</evidence>
<dbReference type="AlphaFoldDB" id="A0A5B8NMR6"/>
<evidence type="ECO:0000313" key="3">
    <source>
        <dbReference type="EMBL" id="QDZ39831.1"/>
    </source>
</evidence>
<dbReference type="GO" id="GO:0008168">
    <property type="term" value="F:methyltransferase activity"/>
    <property type="evidence" value="ECO:0007669"/>
    <property type="project" value="UniProtKB-KW"/>
</dbReference>
<proteinExistence type="predicted"/>
<dbReference type="RefSeq" id="WP_146295428.1">
    <property type="nucleotide sequence ID" value="NZ_CP042326.1"/>
</dbReference>
<protein>
    <submittedName>
        <fullName evidence="3">Class I SAM-dependent methyltransferase</fullName>
    </submittedName>
</protein>
<evidence type="ECO:0000313" key="4">
    <source>
        <dbReference type="Proteomes" id="UP000318453"/>
    </source>
</evidence>
<dbReference type="KEGG" id="enn:FRE64_07675"/>
<dbReference type="Proteomes" id="UP000318453">
    <property type="component" value="Chromosome"/>
</dbReference>
<keyword evidence="1 3" id="KW-0489">Methyltransferase</keyword>
<dbReference type="EMBL" id="CP042326">
    <property type="protein sequence ID" value="QDZ39831.1"/>
    <property type="molecule type" value="Genomic_DNA"/>
</dbReference>
<dbReference type="InterPro" id="IPR007213">
    <property type="entry name" value="Ppm1/Ppm2/Tcmp"/>
</dbReference>
<evidence type="ECO:0000256" key="1">
    <source>
        <dbReference type="ARBA" id="ARBA00022603"/>
    </source>
</evidence>
<dbReference type="PANTHER" id="PTHR43619:SF2">
    <property type="entry name" value="S-ADENOSYL-L-METHIONINE-DEPENDENT METHYLTRANSFERASES SUPERFAMILY PROTEIN"/>
    <property type="match status" value="1"/>
</dbReference>
<dbReference type="InterPro" id="IPR029063">
    <property type="entry name" value="SAM-dependent_MTases_sf"/>
</dbReference>
<reference evidence="3" key="1">
    <citation type="submission" date="2019-08" db="EMBL/GenBank/DDBJ databases">
        <title>Carotenoids and Carotenoid Binding Proteins in the Halophilic Cyanobacterium Euhalothece sp. ZM00.</title>
        <authorList>
            <person name="Cho S.M."/>
            <person name="Song J.Y."/>
            <person name="Park Y.-I."/>
        </authorList>
    </citation>
    <scope>NUCLEOTIDE SEQUENCE [LARGE SCALE GENOMIC DNA]</scope>
    <source>
        <strain evidence="3">Z-M001</strain>
    </source>
</reference>
<accession>A0A5B8NMR6</accession>
<sequence length="269" mass="31060">MDNQVTKTAYYPLGVRAWDAQQGEPVCNDWLAPSLMTDEAKEIWKQFASLNRPNFSTAGRHAIIDDLIRKALQKDSKAKVVVMGAGFDTRAFRLSGGNWLEVDEPAILAEKERHLPSHQSPNSLVRIPIDFAKESLKDHLSSFSQPETTHVILEGVLMYLTQRQRWELLETLGELFPHHFIYCDLVKRSFFQRQMTAVHEQIVKLGASFKELQEKPEQLFLQAGYQPITRQSVVGKVADQLEVPRWILHLFLRNIKNGFCVWQFERFPN</sequence>
<dbReference type="SUPFAM" id="SSF53335">
    <property type="entry name" value="S-adenosyl-L-methionine-dependent methyltransferases"/>
    <property type="match status" value="1"/>
</dbReference>
<gene>
    <name evidence="3" type="ORF">FRE64_07675</name>
</gene>
<dbReference type="Pfam" id="PF04072">
    <property type="entry name" value="LCM"/>
    <property type="match status" value="1"/>
</dbReference>
<keyword evidence="4" id="KW-1185">Reference proteome</keyword>
<dbReference type="Gene3D" id="3.40.50.150">
    <property type="entry name" value="Vaccinia Virus protein VP39"/>
    <property type="match status" value="1"/>
</dbReference>
<keyword evidence="2 3" id="KW-0808">Transferase</keyword>
<organism evidence="3 4">
    <name type="scientific">Euhalothece natronophila Z-M001</name>
    <dbReference type="NCBI Taxonomy" id="522448"/>
    <lineage>
        <taxon>Bacteria</taxon>
        <taxon>Bacillati</taxon>
        <taxon>Cyanobacteriota</taxon>
        <taxon>Cyanophyceae</taxon>
        <taxon>Oscillatoriophycideae</taxon>
        <taxon>Chroococcales</taxon>
        <taxon>Halothecacae</taxon>
        <taxon>Halothece cluster</taxon>
        <taxon>Euhalothece</taxon>
    </lineage>
</organism>
<dbReference type="OrthoDB" id="9800233at2"/>
<dbReference type="PANTHER" id="PTHR43619">
    <property type="entry name" value="S-ADENOSYL-L-METHIONINE-DEPENDENT METHYLTRANSFERASE YKTD-RELATED"/>
    <property type="match status" value="1"/>
</dbReference>
<name>A0A5B8NMR6_9CHRO</name>
<dbReference type="GO" id="GO:0032259">
    <property type="term" value="P:methylation"/>
    <property type="evidence" value="ECO:0007669"/>
    <property type="project" value="UniProtKB-KW"/>
</dbReference>